<dbReference type="InterPro" id="IPR013154">
    <property type="entry name" value="ADH-like_N"/>
</dbReference>
<dbReference type="InterPro" id="IPR013149">
    <property type="entry name" value="ADH-like_C"/>
</dbReference>
<proteinExistence type="predicted"/>
<evidence type="ECO:0000259" key="4">
    <source>
        <dbReference type="Pfam" id="PF08240"/>
    </source>
</evidence>
<dbReference type="Proteomes" id="UP000198577">
    <property type="component" value="Unassembled WGS sequence"/>
</dbReference>
<dbReference type="Pfam" id="PF00107">
    <property type="entry name" value="ADH_zinc_N"/>
    <property type="match status" value="1"/>
</dbReference>
<evidence type="ECO:0000313" key="6">
    <source>
        <dbReference type="Proteomes" id="UP000198577"/>
    </source>
</evidence>
<evidence type="ECO:0000256" key="2">
    <source>
        <dbReference type="SAM" id="Phobius"/>
    </source>
</evidence>
<evidence type="ECO:0000256" key="1">
    <source>
        <dbReference type="ARBA" id="ARBA00023002"/>
    </source>
</evidence>
<dbReference type="GO" id="GO:0016491">
    <property type="term" value="F:oxidoreductase activity"/>
    <property type="evidence" value="ECO:0007669"/>
    <property type="project" value="UniProtKB-KW"/>
</dbReference>
<dbReference type="SUPFAM" id="SSF50129">
    <property type="entry name" value="GroES-like"/>
    <property type="match status" value="1"/>
</dbReference>
<keyword evidence="2" id="KW-1133">Transmembrane helix</keyword>
<protein>
    <submittedName>
        <fullName evidence="5">Threonine dehydrogenase</fullName>
    </submittedName>
</protein>
<gene>
    <name evidence="5" type="ORF">SAMN05444406_13512</name>
</gene>
<dbReference type="STRING" id="937334.SAMN05444406_13512"/>
<dbReference type="SUPFAM" id="SSF51735">
    <property type="entry name" value="NAD(P)-binding Rossmann-fold domains"/>
    <property type="match status" value="1"/>
</dbReference>
<keyword evidence="2" id="KW-0472">Membrane</keyword>
<dbReference type="InterPro" id="IPR036291">
    <property type="entry name" value="NAD(P)-bd_dom_sf"/>
</dbReference>
<feature type="domain" description="Alcohol dehydrogenase-like C-terminal" evidence="3">
    <location>
        <begin position="215"/>
        <end position="342"/>
    </location>
</feature>
<keyword evidence="1" id="KW-0560">Oxidoreductase</keyword>
<dbReference type="AlphaFoldDB" id="A0A1I5Y2X5"/>
<feature type="domain" description="Alcohol dehydrogenase-like N-terminal" evidence="4">
    <location>
        <begin position="46"/>
        <end position="176"/>
    </location>
</feature>
<evidence type="ECO:0000259" key="3">
    <source>
        <dbReference type="Pfam" id="PF00107"/>
    </source>
</evidence>
<accession>A0A1I5Y2X5</accession>
<reference evidence="5 6" key="1">
    <citation type="submission" date="2016-10" db="EMBL/GenBank/DDBJ databases">
        <authorList>
            <person name="de Groot N.N."/>
        </authorList>
    </citation>
    <scope>NUCLEOTIDE SEQUENCE [LARGE SCALE GENOMIC DNA]</scope>
    <source>
        <strain evidence="5 6">DSM 20678</strain>
    </source>
</reference>
<keyword evidence="2" id="KW-0812">Transmembrane</keyword>
<dbReference type="RefSeq" id="WP_092282718.1">
    <property type="nucleotide sequence ID" value="NZ_FOXR01000035.1"/>
</dbReference>
<dbReference type="Gene3D" id="3.40.50.720">
    <property type="entry name" value="NAD(P)-binding Rossmann-like Domain"/>
    <property type="match status" value="1"/>
</dbReference>
<feature type="transmembrane region" description="Helical" evidence="2">
    <location>
        <begin position="207"/>
        <end position="227"/>
    </location>
</feature>
<keyword evidence="6" id="KW-1185">Reference proteome</keyword>
<sequence>MKAVTFRADLVPYVLTLAMGKVNRKLYYSRFSCIRYEEVQEPVLPGDDWVKVKTIYGGICGSDINMIYLHDSPLLSPFASKRFVMGHENLGIIVEKGKNVEGFEVGDRIVADDVLSCEPRGLEKCPKCLSGDYNLCLNFTEGRLSAGTIMGTCADTGGSWGEYYVAHKSQLFKVPDNLKDEEAILIDPLCSALHPVLRNFPRDDEKVLVIGAGIIGILIVASLRAFGSKADITVIAKYDFQGQLAQRYGADRVVYSHNCRVETMAEITGGKVVKPLLGEKYLIGGFDRVFDCVGSETSVRDSLRYINSGGALVLVGLGSKIKLDWSLVWFKEVTIKGIYGYGVDPVDGGRERTFKIGLDLMASGKMDLSPLVTHVFDLKDYKKAIEVASCKKEYQSIKVLLKP</sequence>
<dbReference type="EMBL" id="FOXR01000035">
    <property type="protein sequence ID" value="SFQ38602.1"/>
    <property type="molecule type" value="Genomic_DNA"/>
</dbReference>
<dbReference type="InterPro" id="IPR050129">
    <property type="entry name" value="Zn_alcohol_dh"/>
</dbReference>
<dbReference type="OrthoDB" id="9806940at2"/>
<name>A0A1I5Y2X5_9FIRM</name>
<dbReference type="PANTHER" id="PTHR43401">
    <property type="entry name" value="L-THREONINE 3-DEHYDROGENASE"/>
    <property type="match status" value="1"/>
</dbReference>
<evidence type="ECO:0000313" key="5">
    <source>
        <dbReference type="EMBL" id="SFQ38602.1"/>
    </source>
</evidence>
<dbReference type="Gene3D" id="3.90.180.10">
    <property type="entry name" value="Medium-chain alcohol dehydrogenases, catalytic domain"/>
    <property type="match status" value="1"/>
</dbReference>
<dbReference type="Pfam" id="PF08240">
    <property type="entry name" value="ADH_N"/>
    <property type="match status" value="1"/>
</dbReference>
<dbReference type="InterPro" id="IPR011032">
    <property type="entry name" value="GroES-like_sf"/>
</dbReference>
<organism evidence="5 6">
    <name type="scientific">Caldicoprobacter faecalis</name>
    <dbReference type="NCBI Taxonomy" id="937334"/>
    <lineage>
        <taxon>Bacteria</taxon>
        <taxon>Bacillati</taxon>
        <taxon>Bacillota</taxon>
        <taxon>Clostridia</taxon>
        <taxon>Caldicoprobacterales</taxon>
        <taxon>Caldicoprobacteraceae</taxon>
        <taxon>Caldicoprobacter</taxon>
    </lineage>
</organism>
<dbReference type="PANTHER" id="PTHR43401:SF2">
    <property type="entry name" value="L-THREONINE 3-DEHYDROGENASE"/>
    <property type="match status" value="1"/>
</dbReference>